<comment type="caution">
    <text evidence="3">The sequence shown here is derived from an EMBL/GenBank/DDBJ whole genome shotgun (WGS) entry which is preliminary data.</text>
</comment>
<dbReference type="EMBL" id="VDFU01000021">
    <property type="protein sequence ID" value="TNC47870.1"/>
    <property type="molecule type" value="Genomic_DNA"/>
</dbReference>
<dbReference type="PROSITE" id="PS50213">
    <property type="entry name" value="FAS1"/>
    <property type="match status" value="1"/>
</dbReference>
<feature type="chain" id="PRO_5022779560" evidence="1">
    <location>
        <begin position="23"/>
        <end position="162"/>
    </location>
</feature>
<evidence type="ECO:0000259" key="2">
    <source>
        <dbReference type="PROSITE" id="PS50213"/>
    </source>
</evidence>
<dbReference type="InterPro" id="IPR000782">
    <property type="entry name" value="FAS1_domain"/>
</dbReference>
<dbReference type="PANTHER" id="PTHR10900">
    <property type="entry name" value="PERIOSTIN-RELATED"/>
    <property type="match status" value="1"/>
</dbReference>
<dbReference type="OrthoDB" id="9800666at2"/>
<dbReference type="Pfam" id="PF02469">
    <property type="entry name" value="Fasciclin"/>
    <property type="match status" value="1"/>
</dbReference>
<evidence type="ECO:0000256" key="1">
    <source>
        <dbReference type="SAM" id="SignalP"/>
    </source>
</evidence>
<dbReference type="SMART" id="SM00554">
    <property type="entry name" value="FAS1"/>
    <property type="match status" value="1"/>
</dbReference>
<evidence type="ECO:0000313" key="3">
    <source>
        <dbReference type="EMBL" id="TNC47870.1"/>
    </source>
</evidence>
<dbReference type="GO" id="GO:0005615">
    <property type="term" value="C:extracellular space"/>
    <property type="evidence" value="ECO:0007669"/>
    <property type="project" value="TreeGrafter"/>
</dbReference>
<dbReference type="InterPro" id="IPR036378">
    <property type="entry name" value="FAS1_dom_sf"/>
</dbReference>
<name>A0A5C4MR75_9RHOB</name>
<evidence type="ECO:0000313" key="4">
    <source>
        <dbReference type="Proteomes" id="UP000305887"/>
    </source>
</evidence>
<feature type="signal peptide" evidence="1">
    <location>
        <begin position="1"/>
        <end position="22"/>
    </location>
</feature>
<dbReference type="Gene3D" id="2.30.180.10">
    <property type="entry name" value="FAS1 domain"/>
    <property type="match status" value="1"/>
</dbReference>
<dbReference type="AlphaFoldDB" id="A0A5C4MR75"/>
<accession>A0A5C4MR75</accession>
<dbReference type="Proteomes" id="UP000305887">
    <property type="component" value="Unassembled WGS sequence"/>
</dbReference>
<dbReference type="InterPro" id="IPR050904">
    <property type="entry name" value="Adhesion/Biosynth-related"/>
</dbReference>
<sequence length="162" mass="16235">MRMTLLAASAAAFAGFGTLAFAQEEQDILGTAAAAGNFTTLAAAVEAAGLTETLSGEGPFTVFAPTDDAFAALPAGTLDELLANPEQLASILTYHVVSGEVTSDQLTEGQEVTTVNGAPATITLEGGPKINGANITTPDVQASNGVIHVIDGVILPPEAPAQ</sequence>
<dbReference type="SUPFAM" id="SSF82153">
    <property type="entry name" value="FAS1 domain"/>
    <property type="match status" value="1"/>
</dbReference>
<protein>
    <submittedName>
        <fullName evidence="3">Fasciclin domain-containing protein</fullName>
    </submittedName>
</protein>
<reference evidence="3 4" key="1">
    <citation type="submission" date="2019-06" db="EMBL/GenBank/DDBJ databases">
        <title>YIM 131921 draft genome.</title>
        <authorList>
            <person name="Jiang L."/>
        </authorList>
    </citation>
    <scope>NUCLEOTIDE SEQUENCE [LARGE SCALE GENOMIC DNA]</scope>
    <source>
        <strain evidence="3 4">YIM 131921</strain>
    </source>
</reference>
<dbReference type="FunFam" id="2.30.180.10:FF:000019">
    <property type="entry name" value="Cell surface lipoprotein"/>
    <property type="match status" value="1"/>
</dbReference>
<keyword evidence="1" id="KW-0732">Signal</keyword>
<gene>
    <name evidence="3" type="ORF">FHG66_15470</name>
</gene>
<dbReference type="PANTHER" id="PTHR10900:SF77">
    <property type="entry name" value="FI19380P1"/>
    <property type="match status" value="1"/>
</dbReference>
<dbReference type="RefSeq" id="WP_139077971.1">
    <property type="nucleotide sequence ID" value="NZ_VDFU01000021.1"/>
</dbReference>
<keyword evidence="4" id="KW-1185">Reference proteome</keyword>
<organism evidence="3 4">
    <name type="scientific">Rubellimicrobium rubrum</name>
    <dbReference type="NCBI Taxonomy" id="2585369"/>
    <lineage>
        <taxon>Bacteria</taxon>
        <taxon>Pseudomonadati</taxon>
        <taxon>Pseudomonadota</taxon>
        <taxon>Alphaproteobacteria</taxon>
        <taxon>Rhodobacterales</taxon>
        <taxon>Roseobacteraceae</taxon>
        <taxon>Rubellimicrobium</taxon>
    </lineage>
</organism>
<feature type="domain" description="FAS1" evidence="2">
    <location>
        <begin position="25"/>
        <end position="154"/>
    </location>
</feature>
<proteinExistence type="predicted"/>